<dbReference type="InterPro" id="IPR031107">
    <property type="entry name" value="Small_HSP"/>
</dbReference>
<dbReference type="Pfam" id="PF00011">
    <property type="entry name" value="HSP20"/>
    <property type="match status" value="1"/>
</dbReference>
<protein>
    <submittedName>
        <fullName evidence="4">Molecular chaperone IbpA, HSP20 family</fullName>
    </submittedName>
</protein>
<evidence type="ECO:0000256" key="2">
    <source>
        <dbReference type="RuleBase" id="RU003616"/>
    </source>
</evidence>
<sequence length="109" mass="12440">MNIKPEIDVLEDDESYIVIADLPGIDAKNIEIIAYENEIVIKGFRKNQFNGKFLIIERFSGAFVRKIRFKEYIDTSNAKAILKDGVLTIQIPKAKNLLILESCIKIVIK</sequence>
<evidence type="ECO:0000259" key="3">
    <source>
        <dbReference type="PROSITE" id="PS01031"/>
    </source>
</evidence>
<dbReference type="PROSITE" id="PS01031">
    <property type="entry name" value="SHSP"/>
    <property type="match status" value="1"/>
</dbReference>
<proteinExistence type="inferred from homology"/>
<comment type="similarity">
    <text evidence="1 2">Belongs to the small heat shock protein (HSP20) family.</text>
</comment>
<dbReference type="CDD" id="cd06464">
    <property type="entry name" value="ACD_sHsps-like"/>
    <property type="match status" value="1"/>
</dbReference>
<evidence type="ECO:0000256" key="1">
    <source>
        <dbReference type="PROSITE-ProRule" id="PRU00285"/>
    </source>
</evidence>
<dbReference type="InterPro" id="IPR002068">
    <property type="entry name" value="A-crystallin/Hsp20_dom"/>
</dbReference>
<name>A0AA45WPL6_9AQUI</name>
<dbReference type="Proteomes" id="UP001157947">
    <property type="component" value="Unassembled WGS sequence"/>
</dbReference>
<keyword evidence="5" id="KW-1185">Reference proteome</keyword>
<comment type="caution">
    <text evidence="4">The sequence shown here is derived from an EMBL/GenBank/DDBJ whole genome shotgun (WGS) entry which is preliminary data.</text>
</comment>
<dbReference type="RefSeq" id="WP_265134889.1">
    <property type="nucleotide sequence ID" value="NZ_FXTX01000024.1"/>
</dbReference>
<dbReference type="PANTHER" id="PTHR11527">
    <property type="entry name" value="HEAT-SHOCK PROTEIN 20 FAMILY MEMBER"/>
    <property type="match status" value="1"/>
</dbReference>
<organism evidence="4 5">
    <name type="scientific">Venenivibrio stagnispumantis</name>
    <dbReference type="NCBI Taxonomy" id="407998"/>
    <lineage>
        <taxon>Bacteria</taxon>
        <taxon>Pseudomonadati</taxon>
        <taxon>Aquificota</taxon>
        <taxon>Aquificia</taxon>
        <taxon>Aquificales</taxon>
        <taxon>Hydrogenothermaceae</taxon>
        <taxon>Venenivibrio</taxon>
    </lineage>
</organism>
<dbReference type="InterPro" id="IPR008978">
    <property type="entry name" value="HSP20-like_chaperone"/>
</dbReference>
<accession>A0AA45WPL6</accession>
<feature type="domain" description="SHSP" evidence="3">
    <location>
        <begin position="1"/>
        <end position="109"/>
    </location>
</feature>
<dbReference type="SUPFAM" id="SSF49764">
    <property type="entry name" value="HSP20-like chaperones"/>
    <property type="match status" value="1"/>
</dbReference>
<evidence type="ECO:0000313" key="4">
    <source>
        <dbReference type="EMBL" id="SMP21715.1"/>
    </source>
</evidence>
<evidence type="ECO:0000313" key="5">
    <source>
        <dbReference type="Proteomes" id="UP001157947"/>
    </source>
</evidence>
<reference evidence="4" key="1">
    <citation type="submission" date="2017-05" db="EMBL/GenBank/DDBJ databases">
        <authorList>
            <person name="Varghese N."/>
            <person name="Submissions S."/>
        </authorList>
    </citation>
    <scope>NUCLEOTIDE SEQUENCE</scope>
    <source>
        <strain evidence="4">DSM 18763</strain>
    </source>
</reference>
<dbReference type="Gene3D" id="2.60.40.790">
    <property type="match status" value="1"/>
</dbReference>
<dbReference type="AlphaFoldDB" id="A0AA45WPL6"/>
<gene>
    <name evidence="4" type="ORF">SAMN06264868_1248</name>
</gene>
<dbReference type="EMBL" id="FXTX01000024">
    <property type="protein sequence ID" value="SMP21715.1"/>
    <property type="molecule type" value="Genomic_DNA"/>
</dbReference>